<proteinExistence type="predicted"/>
<dbReference type="RefSeq" id="WP_091457857.1">
    <property type="nucleotide sequence ID" value="NZ_FOGD01000008.1"/>
</dbReference>
<dbReference type="PROSITE" id="PS51257">
    <property type="entry name" value="PROKAR_LIPOPROTEIN"/>
    <property type="match status" value="1"/>
</dbReference>
<dbReference type="Proteomes" id="UP000199766">
    <property type="component" value="Unassembled WGS sequence"/>
</dbReference>
<dbReference type="AlphaFoldDB" id="A0A1H9P4N6"/>
<dbReference type="EMBL" id="FOGD01000008">
    <property type="protein sequence ID" value="SER42845.1"/>
    <property type="molecule type" value="Genomic_DNA"/>
</dbReference>
<gene>
    <name evidence="5" type="ORF">SAMN02982919_02362</name>
</gene>
<dbReference type="Pfam" id="PF05433">
    <property type="entry name" value="Rick_17kDa_Anti"/>
    <property type="match status" value="1"/>
</dbReference>
<feature type="chain" id="PRO_5011738149" evidence="3">
    <location>
        <begin position="25"/>
        <end position="166"/>
    </location>
</feature>
<dbReference type="PANTHER" id="PTHR35603">
    <property type="match status" value="1"/>
</dbReference>
<feature type="signal peptide" evidence="3">
    <location>
        <begin position="1"/>
        <end position="24"/>
    </location>
</feature>
<accession>A0A1H9P4N6</accession>
<evidence type="ECO:0000313" key="6">
    <source>
        <dbReference type="Proteomes" id="UP000199766"/>
    </source>
</evidence>
<name>A0A1H9P4N6_9BURK</name>
<organism evidence="5 6">
    <name type="scientific">Giesbergeria anulus</name>
    <dbReference type="NCBI Taxonomy" id="180197"/>
    <lineage>
        <taxon>Bacteria</taxon>
        <taxon>Pseudomonadati</taxon>
        <taxon>Pseudomonadota</taxon>
        <taxon>Betaproteobacteria</taxon>
        <taxon>Burkholderiales</taxon>
        <taxon>Comamonadaceae</taxon>
        <taxon>Giesbergeria</taxon>
    </lineage>
</organism>
<feature type="domain" description="Glycine zipper 2TM" evidence="4">
    <location>
        <begin position="76"/>
        <end position="115"/>
    </location>
</feature>
<dbReference type="GO" id="GO:0019867">
    <property type="term" value="C:outer membrane"/>
    <property type="evidence" value="ECO:0007669"/>
    <property type="project" value="InterPro"/>
</dbReference>
<evidence type="ECO:0000256" key="3">
    <source>
        <dbReference type="SAM" id="SignalP"/>
    </source>
</evidence>
<reference evidence="5 6" key="1">
    <citation type="submission" date="2016-10" db="EMBL/GenBank/DDBJ databases">
        <authorList>
            <person name="de Groot N.N."/>
        </authorList>
    </citation>
    <scope>NUCLEOTIDE SEQUENCE [LARGE SCALE GENOMIC DNA]</scope>
    <source>
        <strain evidence="5 6">ATCC 35958</strain>
    </source>
</reference>
<dbReference type="PANTHER" id="PTHR35603:SF2">
    <property type="entry name" value="OUTER MEMBRANE LIPOPROTEIN"/>
    <property type="match status" value="1"/>
</dbReference>
<dbReference type="STRING" id="180197.SAMN02982919_02362"/>
<comment type="subcellular location">
    <subcellularLocation>
        <location evidence="1">Membrane</location>
    </subcellularLocation>
</comment>
<dbReference type="InterPro" id="IPR051407">
    <property type="entry name" value="Bact_OM_lipoprot/Surf_antigen"/>
</dbReference>
<keyword evidence="3" id="KW-0732">Signal</keyword>
<protein>
    <submittedName>
        <fullName evidence="5">Glycine zipper 2TM domain-containing protein</fullName>
    </submittedName>
</protein>
<keyword evidence="2" id="KW-0472">Membrane</keyword>
<evidence type="ECO:0000313" key="5">
    <source>
        <dbReference type="EMBL" id="SER42845.1"/>
    </source>
</evidence>
<keyword evidence="6" id="KW-1185">Reference proteome</keyword>
<evidence type="ECO:0000259" key="4">
    <source>
        <dbReference type="Pfam" id="PF05433"/>
    </source>
</evidence>
<evidence type="ECO:0000256" key="2">
    <source>
        <dbReference type="ARBA" id="ARBA00023136"/>
    </source>
</evidence>
<sequence>MSSLLRHLSGAASILACVTLTACATYPSEPQPVYSGNAYQTRPAARNAGYGTELARVSRIDVLQSPPQKQQSSGVGAVVGAVIGGVLGNQIGHGGGRAVATGIGAVGGAVLGNALEGDSGGGRSSRSYRITLRMDRGGFRSYDVPSPGDLRAGDRVQVYQGQISRY</sequence>
<evidence type="ECO:0000256" key="1">
    <source>
        <dbReference type="ARBA" id="ARBA00004370"/>
    </source>
</evidence>
<dbReference type="OrthoDB" id="9153931at2"/>
<dbReference type="InterPro" id="IPR008816">
    <property type="entry name" value="Gly_zipper_2TM_dom"/>
</dbReference>